<accession>A0A8S5TZ80</accession>
<dbReference type="EMBL" id="BK015962">
    <property type="protein sequence ID" value="DAF87490.1"/>
    <property type="molecule type" value="Genomic_DNA"/>
</dbReference>
<reference evidence="1" key="1">
    <citation type="journal article" date="2021" name="Proc. Natl. Acad. Sci. U.S.A.">
        <title>A Catalog of Tens of Thousands of Viruses from Human Metagenomes Reveals Hidden Associations with Chronic Diseases.</title>
        <authorList>
            <person name="Tisza M.J."/>
            <person name="Buck C.B."/>
        </authorList>
    </citation>
    <scope>NUCLEOTIDE SEQUENCE</scope>
    <source>
        <strain evidence="1">CtnPP24</strain>
    </source>
</reference>
<evidence type="ECO:0000313" key="1">
    <source>
        <dbReference type="EMBL" id="DAF87490.1"/>
    </source>
</evidence>
<proteinExistence type="predicted"/>
<organism evidence="1">
    <name type="scientific">Siphoviridae sp. ctnPP24</name>
    <dbReference type="NCBI Taxonomy" id="2825662"/>
    <lineage>
        <taxon>Viruses</taxon>
        <taxon>Duplodnaviria</taxon>
        <taxon>Heunggongvirae</taxon>
        <taxon>Uroviricota</taxon>
        <taxon>Caudoviricetes</taxon>
    </lineage>
</organism>
<sequence>MSINCSSHIYIMICKIKFCELRKTPIRCYYKFKTKE</sequence>
<name>A0A8S5TZ80_9CAUD</name>
<protein>
    <submittedName>
        <fullName evidence="1">Uncharacterized protein</fullName>
    </submittedName>
</protein>